<dbReference type="AlphaFoldDB" id="A0A9X4R2D8"/>
<organism evidence="3 4">
    <name type="scientific">Staphylococcus equorum</name>
    <dbReference type="NCBI Taxonomy" id="246432"/>
    <lineage>
        <taxon>Bacteria</taxon>
        <taxon>Bacillati</taxon>
        <taxon>Bacillota</taxon>
        <taxon>Bacilli</taxon>
        <taxon>Bacillales</taxon>
        <taxon>Staphylococcaceae</taxon>
        <taxon>Staphylococcus</taxon>
    </lineage>
</organism>
<protein>
    <submittedName>
        <fullName evidence="3">Zinc ABC transporter substrate-binding protein</fullName>
    </submittedName>
</protein>
<evidence type="ECO:0000256" key="2">
    <source>
        <dbReference type="SAM" id="SignalP"/>
    </source>
</evidence>
<evidence type="ECO:0000313" key="3">
    <source>
        <dbReference type="EMBL" id="MDG0859769.1"/>
    </source>
</evidence>
<dbReference type="RefSeq" id="WP_277581883.1">
    <property type="nucleotide sequence ID" value="NZ_JAMBPV010000007.1"/>
</dbReference>
<dbReference type="EMBL" id="JAMBPX010000006">
    <property type="protein sequence ID" value="MDG0859769.1"/>
    <property type="molecule type" value="Genomic_DNA"/>
</dbReference>
<evidence type="ECO:0000313" key="4">
    <source>
        <dbReference type="Proteomes" id="UP001152302"/>
    </source>
</evidence>
<dbReference type="Gene3D" id="3.40.50.1980">
    <property type="entry name" value="Nitrogenase molybdenum iron protein domain"/>
    <property type="match status" value="3"/>
</dbReference>
<feature type="signal peptide" evidence="2">
    <location>
        <begin position="1"/>
        <end position="21"/>
    </location>
</feature>
<proteinExistence type="predicted"/>
<dbReference type="GO" id="GO:0030001">
    <property type="term" value="P:metal ion transport"/>
    <property type="evidence" value="ECO:0007669"/>
    <property type="project" value="InterPro"/>
</dbReference>
<comment type="caution">
    <text evidence="3">The sequence shown here is derived from an EMBL/GenBank/DDBJ whole genome shotgun (WGS) entry which is preliminary data.</text>
</comment>
<name>A0A9X4R2D8_9STAP</name>
<dbReference type="PROSITE" id="PS51257">
    <property type="entry name" value="PROKAR_LIPOPROTEIN"/>
    <property type="match status" value="1"/>
</dbReference>
<dbReference type="SUPFAM" id="SSF53807">
    <property type="entry name" value="Helical backbone' metal receptor"/>
    <property type="match status" value="1"/>
</dbReference>
<reference evidence="3" key="1">
    <citation type="submission" date="2022-05" db="EMBL/GenBank/DDBJ databases">
        <title>Comparative genomics of Staphylococcus equorum isolates.</title>
        <authorList>
            <person name="Luelf R.H."/>
        </authorList>
    </citation>
    <scope>NUCLEOTIDE SEQUENCE</scope>
    <source>
        <strain evidence="3">TMW 2.2343</strain>
    </source>
</reference>
<dbReference type="InterPro" id="IPR050492">
    <property type="entry name" value="Bact_metal-bind_prot9"/>
</dbReference>
<dbReference type="Pfam" id="PF01297">
    <property type="entry name" value="ZnuA"/>
    <property type="match status" value="1"/>
</dbReference>
<keyword evidence="2" id="KW-0732">Signal</keyword>
<dbReference type="InterPro" id="IPR006127">
    <property type="entry name" value="ZnuA-like"/>
</dbReference>
<gene>
    <name evidence="3" type="ORF">M4L21_10575</name>
</gene>
<dbReference type="Proteomes" id="UP001152302">
    <property type="component" value="Unassembled WGS sequence"/>
</dbReference>
<feature type="region of interest" description="Disordered" evidence="1">
    <location>
        <begin position="130"/>
        <end position="181"/>
    </location>
</feature>
<feature type="chain" id="PRO_5040727145" evidence="2">
    <location>
        <begin position="22"/>
        <end position="350"/>
    </location>
</feature>
<dbReference type="PANTHER" id="PTHR42953:SF8">
    <property type="entry name" value="ZINT DOMAIN-CONTAINING PROTEIN"/>
    <property type="match status" value="1"/>
</dbReference>
<dbReference type="PANTHER" id="PTHR42953">
    <property type="entry name" value="HIGH-AFFINITY ZINC UPTAKE SYSTEM PROTEIN ZNUA-RELATED"/>
    <property type="match status" value="1"/>
</dbReference>
<evidence type="ECO:0000256" key="1">
    <source>
        <dbReference type="SAM" id="MobiDB-lite"/>
    </source>
</evidence>
<sequence length="350" mass="39687">MKKSILLILTCVCAVLLSACGDINKEEKKDVSSKNKLKIYTTAFAFKSFTEQIGGKYVEAESIYPPGADMHSFEPTQKEMINIAKGDLFIYSSEAMDPVAKTITGSINNDNLKLPLAKNLSEDDFNANHEHEEKAHEHEEAGHGHEHEEKAHEHEEAGHGHEHEEKADEHEGHDHGTNDPHVWLDPEMDKTFAKEIRDDLSKKDPKHQDYYDKNYRKLVKDIEDIDEKMKSITKDTKRDKVVISHDSIGYLANRYGFEQVGVSGMNNEEPSQRDLMDIVKNINATGQPYVLYEQNISSKVTDVIQKESDTTPLGFHNMATLSKSEADKENISYQSLMKENIKSLDKALND</sequence>
<accession>A0A9X4R2D8</accession>
<dbReference type="GO" id="GO:0046872">
    <property type="term" value="F:metal ion binding"/>
    <property type="evidence" value="ECO:0007669"/>
    <property type="project" value="InterPro"/>
</dbReference>